<dbReference type="GO" id="GO:0005509">
    <property type="term" value="F:calcium ion binding"/>
    <property type="evidence" value="ECO:0007669"/>
    <property type="project" value="InterPro"/>
</dbReference>
<feature type="chain" id="PRO_5029583591" evidence="7">
    <location>
        <begin position="27"/>
        <end position="2959"/>
    </location>
</feature>
<dbReference type="InterPro" id="IPR013783">
    <property type="entry name" value="Ig-like_fold"/>
</dbReference>
<dbReference type="NCBIfam" id="TIGR04131">
    <property type="entry name" value="Bac_Flav_CTERM"/>
    <property type="match status" value="1"/>
</dbReference>
<feature type="domain" description="Cadherin" evidence="8">
    <location>
        <begin position="2763"/>
        <end position="2872"/>
    </location>
</feature>
<dbReference type="Gene3D" id="2.60.40.10">
    <property type="entry name" value="Immunoglobulins"/>
    <property type="match status" value="1"/>
</dbReference>
<dbReference type="InterPro" id="IPR039808">
    <property type="entry name" value="Cadherin"/>
</dbReference>
<feature type="domain" description="Cadherin" evidence="8">
    <location>
        <begin position="2236"/>
        <end position="2341"/>
    </location>
</feature>
<dbReference type="Pfam" id="PF00028">
    <property type="entry name" value="Cadherin"/>
    <property type="match status" value="11"/>
</dbReference>
<feature type="domain" description="Cadherin" evidence="8">
    <location>
        <begin position="2132"/>
        <end position="2237"/>
    </location>
</feature>
<dbReference type="NCBIfam" id="TIGR01965">
    <property type="entry name" value="VCBS_repeat"/>
    <property type="match status" value="2"/>
</dbReference>
<proteinExistence type="predicted"/>
<dbReference type="SUPFAM" id="SSF49313">
    <property type="entry name" value="Cadherin-like"/>
    <property type="match status" value="11"/>
</dbReference>
<feature type="compositionally biased region" description="Polar residues" evidence="6">
    <location>
        <begin position="2766"/>
        <end position="2778"/>
    </location>
</feature>
<feature type="domain" description="Cadherin" evidence="8">
    <location>
        <begin position="1723"/>
        <end position="1821"/>
    </location>
</feature>
<dbReference type="InterPro" id="IPR028994">
    <property type="entry name" value="Integrin_alpha_N"/>
</dbReference>
<dbReference type="InterPro" id="IPR015919">
    <property type="entry name" value="Cadherin-like_sf"/>
</dbReference>
<dbReference type="SUPFAM" id="SSF69318">
    <property type="entry name" value="Integrin alpha N-terminal domain"/>
    <property type="match status" value="2"/>
</dbReference>
<feature type="domain" description="Cadherin" evidence="8">
    <location>
        <begin position="1820"/>
        <end position="1925"/>
    </location>
</feature>
<feature type="region of interest" description="Disordered" evidence="6">
    <location>
        <begin position="2034"/>
        <end position="2055"/>
    </location>
</feature>
<dbReference type="NCBIfam" id="NF012211">
    <property type="entry name" value="tand_rpt_95"/>
    <property type="match status" value="1"/>
</dbReference>
<dbReference type="Proteomes" id="UP000500961">
    <property type="component" value="Chromosome"/>
</dbReference>
<organism evidence="9 10">
    <name type="scientific">Tenuifilum thalassicum</name>
    <dbReference type="NCBI Taxonomy" id="2590900"/>
    <lineage>
        <taxon>Bacteria</taxon>
        <taxon>Pseudomonadati</taxon>
        <taxon>Bacteroidota</taxon>
        <taxon>Bacteroidia</taxon>
        <taxon>Bacteroidales</taxon>
        <taxon>Tenuifilaceae</taxon>
        <taxon>Tenuifilum</taxon>
    </lineage>
</organism>
<evidence type="ECO:0000313" key="10">
    <source>
        <dbReference type="Proteomes" id="UP000500961"/>
    </source>
</evidence>
<keyword evidence="2 7" id="KW-0732">Signal</keyword>
<dbReference type="SMART" id="SM00112">
    <property type="entry name" value="CA"/>
    <property type="match status" value="11"/>
</dbReference>
<keyword evidence="10" id="KW-1185">Reference proteome</keyword>
<feature type="compositionally biased region" description="Low complexity" evidence="6">
    <location>
        <begin position="2252"/>
        <end position="2264"/>
    </location>
</feature>
<dbReference type="InterPro" id="IPR026341">
    <property type="entry name" value="T9SS_type_B"/>
</dbReference>
<feature type="domain" description="Cadherin" evidence="8">
    <location>
        <begin position="2657"/>
        <end position="2764"/>
    </location>
</feature>
<dbReference type="InterPro" id="IPR040853">
    <property type="entry name" value="RapA2_cadherin-like"/>
</dbReference>
<feature type="region of interest" description="Disordered" evidence="6">
    <location>
        <begin position="1930"/>
        <end position="1951"/>
    </location>
</feature>
<dbReference type="PRINTS" id="PR00205">
    <property type="entry name" value="CADHERIN"/>
</dbReference>
<dbReference type="Pfam" id="PF13585">
    <property type="entry name" value="CHU_C"/>
    <property type="match status" value="1"/>
</dbReference>
<gene>
    <name evidence="9" type="ORF">FHG85_09780</name>
</gene>
<dbReference type="GO" id="GO:0016342">
    <property type="term" value="C:catenin complex"/>
    <property type="evidence" value="ECO:0007669"/>
    <property type="project" value="TreeGrafter"/>
</dbReference>
<feature type="domain" description="Cadherin" evidence="8">
    <location>
        <begin position="2551"/>
        <end position="2658"/>
    </location>
</feature>
<dbReference type="EMBL" id="CP041345">
    <property type="protein sequence ID" value="QKG80546.1"/>
    <property type="molecule type" value="Genomic_DNA"/>
</dbReference>
<evidence type="ECO:0000256" key="2">
    <source>
        <dbReference type="ARBA" id="ARBA00022729"/>
    </source>
</evidence>
<dbReference type="GO" id="GO:0008013">
    <property type="term" value="F:beta-catenin binding"/>
    <property type="evidence" value="ECO:0007669"/>
    <property type="project" value="TreeGrafter"/>
</dbReference>
<dbReference type="PANTHER" id="PTHR24027">
    <property type="entry name" value="CADHERIN-23"/>
    <property type="match status" value="1"/>
</dbReference>
<dbReference type="Pfam" id="PF13517">
    <property type="entry name" value="FG-GAP_3"/>
    <property type="match status" value="2"/>
</dbReference>
<evidence type="ECO:0000256" key="4">
    <source>
        <dbReference type="ARBA" id="ARBA00022837"/>
    </source>
</evidence>
<dbReference type="InterPro" id="IPR013517">
    <property type="entry name" value="FG-GAP"/>
</dbReference>
<dbReference type="InterPro" id="IPR010221">
    <property type="entry name" value="VCBS_dom"/>
</dbReference>
<feature type="domain" description="Cadherin" evidence="8">
    <location>
        <begin position="1924"/>
        <end position="2029"/>
    </location>
</feature>
<dbReference type="Gene3D" id="2.60.40.3440">
    <property type="match status" value="1"/>
</dbReference>
<dbReference type="Gene3D" id="2.60.40.60">
    <property type="entry name" value="Cadherins"/>
    <property type="match status" value="11"/>
</dbReference>
<feature type="compositionally biased region" description="Polar residues" evidence="6">
    <location>
        <begin position="2034"/>
        <end position="2048"/>
    </location>
</feature>
<name>A0A7D4CHI7_9BACT</name>
<feature type="compositionally biased region" description="Polar residues" evidence="6">
    <location>
        <begin position="2242"/>
        <end position="2251"/>
    </location>
</feature>
<evidence type="ECO:0000256" key="6">
    <source>
        <dbReference type="SAM" id="MobiDB-lite"/>
    </source>
</evidence>
<evidence type="ECO:0000256" key="7">
    <source>
        <dbReference type="SAM" id="SignalP"/>
    </source>
</evidence>
<dbReference type="PANTHER" id="PTHR24027:SF438">
    <property type="entry name" value="CADHERIN 23"/>
    <property type="match status" value="1"/>
</dbReference>
<reference evidence="9 10" key="1">
    <citation type="submission" date="2019-07" db="EMBL/GenBank/DDBJ databases">
        <title>Thalassofilum flectens gen. nov., sp. nov., a novel moderate thermophilic anaerobe from a shallow sea hot spring in Kunashir Island (Russia), representing a new family in the order Bacteroidales, and proposal of Thalassofilacea fam. nov.</title>
        <authorList>
            <person name="Kochetkova T.V."/>
            <person name="Podosokorskaya O.A."/>
            <person name="Novikov A."/>
            <person name="Elcheninov A.G."/>
            <person name="Toshchakov S.V."/>
            <person name="Kublanov I.V."/>
        </authorList>
    </citation>
    <scope>NUCLEOTIDE SEQUENCE [LARGE SCALE GENOMIC DNA]</scope>
    <source>
        <strain evidence="9 10">38-H</strain>
    </source>
</reference>
<keyword evidence="3" id="KW-0677">Repeat</keyword>
<keyword evidence="5" id="KW-0472">Membrane</keyword>
<feature type="signal peptide" evidence="7">
    <location>
        <begin position="1"/>
        <end position="26"/>
    </location>
</feature>
<dbReference type="GO" id="GO:0045296">
    <property type="term" value="F:cadherin binding"/>
    <property type="evidence" value="ECO:0007669"/>
    <property type="project" value="TreeGrafter"/>
</dbReference>
<feature type="domain" description="Cadherin" evidence="8">
    <location>
        <begin position="2340"/>
        <end position="2446"/>
    </location>
</feature>
<feature type="domain" description="Cadherin" evidence="8">
    <location>
        <begin position="1602"/>
        <end position="1717"/>
    </location>
</feature>
<evidence type="ECO:0000259" key="8">
    <source>
        <dbReference type="PROSITE" id="PS50268"/>
    </source>
</evidence>
<dbReference type="InterPro" id="IPR002126">
    <property type="entry name" value="Cadherin-like_dom"/>
</dbReference>
<evidence type="ECO:0000313" key="9">
    <source>
        <dbReference type="EMBL" id="QKG80546.1"/>
    </source>
</evidence>
<feature type="domain" description="Cadherin" evidence="8">
    <location>
        <begin position="2028"/>
        <end position="2133"/>
    </location>
</feature>
<protein>
    <submittedName>
        <fullName evidence="9">Tandem-95 repeat protein</fullName>
    </submittedName>
</protein>
<dbReference type="Pfam" id="PF17963">
    <property type="entry name" value="Big_9"/>
    <property type="match status" value="1"/>
</dbReference>
<dbReference type="RefSeq" id="WP_173075365.1">
    <property type="nucleotide sequence ID" value="NZ_CP041345.1"/>
</dbReference>
<feature type="region of interest" description="Disordered" evidence="6">
    <location>
        <begin position="2756"/>
        <end position="2778"/>
    </location>
</feature>
<dbReference type="Pfam" id="PF17803">
    <property type="entry name" value="Cadherin_4"/>
    <property type="match status" value="2"/>
</dbReference>
<dbReference type="PROSITE" id="PS50268">
    <property type="entry name" value="CADHERIN_2"/>
    <property type="match status" value="12"/>
</dbReference>
<evidence type="ECO:0000256" key="1">
    <source>
        <dbReference type="ARBA" id="ARBA00004370"/>
    </source>
</evidence>
<dbReference type="CDD" id="cd11304">
    <property type="entry name" value="Cadherin_repeat"/>
    <property type="match status" value="11"/>
</dbReference>
<sequence>MSVKKLIIRFLAIVQVFVLSYGFATAQEVCNDGKDNDGDGLIDCYDSDCRGNSQCSYFFYNLPIPECSAKPPVFYTWSLQEKFNTNEANGGTLSGTPPFPIDQRCAVFVGDLDSDGVPELVGKDGGTDGKVQVFSGINGKHIADFAVTSHAFTQVALGDVDNDGNGDIFLVDNSANLVRLEFNPTTKSLELPSEFTQNSVTSNQQSPQLADFNQDGIPEVYVGNKIYNAITGDLLASGTGNMGKHSQNDSWPIAYNVFNESDLDPDGVGAFGPEANGLELIAGNQIYLVDATNYSTTGTFSLILAAEFPAGNIVTSSGATISSADGYTSLGDLNGDKHADVIVTTNGDDGYSYIYAYDPMELKQIGVAYQFPNKNSKSGRCNVADFDGDGELEIATAGQNEYVVLETDLTLKWRKNGLDDGSAQTGSTVFDFEGDGSAEVVYSDEEYLYVWSGADGRELARVTSRSGTRTDYPLVADADNDGQAEIIVTAQYGNGPSPYSDGLGWISVYRSADAPWVPARKTWNQHGYFVTNINDDLSIPVEQQDFISPWFHDDFNTAFNQFLVQTTYLTFEGQPTFATGDITTENVEFDLSQCPIDGTVKFTLTFENHGSWKIPRYTPIAFYDGDPYQPGAVYLDSMLIPVNIEPGETYTLSGEVKDPNNDGKMNLYVLVNHSHFRVDGTPLNLPLQAGTINSPTLECDYDNNLGFIVRINNCVAISNPEVDLDRNNSSGVSGNDYQIGFAVGETTTYKVTDEDVFIRDADSPNSLKRAVVTLTNPLDPEETLGITTTGQNYADQYGITVNITPTKVTLTSLGKSLLEYERVLKNITYSNTNTSPNMTNRVITVEVSDEYLSNDPLAQTTVIYTNRPNIDLDKDNSSGATGNDFKTTYTEGDGKITFVDSDAEITDADGTTISEAIITLTNKIDGTFEDIEVPFSLPSGILRDFSILTPGKIRFYGDASFADYMTAISSLTYRNYSEDPTPGDRTIEITVNDGKIDSKIATSTITVVPVNDNPAISGSNEAAVYTSGNLQVLPLPEITDLDDDHLKMATISITTGFVPGGEDVLSFTPEFGITGTYDNSTGILTLSGDATIDNYRTVIGSVEFSSTLATSNANRAVAVKVVDPNNGESNVFHRTIILINTTGNDAPYAANDDYSVFKSNTLTKAAPGVMENDLDPDSNPINVSPTVSATGSLNGTLVVNADGSFNYDPDETNPAISVLNYGESVSETFTYTITDGTVSSNTATITFVIKGENNNPVAVADSYSVDQDANLIQSAPGLLGNDSDPDGITGVEVKMVNSSYSSVIRSAYGTLTWYGDGSFIYKPDNSNPSVQALKVGQSLTDNFTYTIEDPHHGQGSSTLAINIQGTNDPPYIYAGKLDEVVEKNTNLTFNDVNANKIYITDNDNDDQNVTITVTNGTFTLATTAGLTSVTGDGTANVSFTGGLANVNSALDGATFTPTNNFTGNASVVIDTWDQQAGTPAETRDNETINILVTDPNNAPVVTLPTSHSINEDQTITYTSAELNISDANGDDQTVTIYVSNGVFNLSQTTGLNGLVGNGTSNLTFSGALTDINNALNGATFTPILNFSGSAKVQVYTNDGKGGSDVKSDNITVIDVDEAPVANDDYKTIDEDNQVTLYVLSNDEDKDGNGISIISHTNPSHGTLVDNLDGTFTYTPDANYNGSDSFTYTIQDGDATNPDSDVATVTITINAVNDSPSISNGSKTIDENTSNGTSVYNVNDDNTNSDTDVDGDAISYSITAGNGSGAFAIDASTGNITVADATKLDFETTTIFNLTVQASDGTLTDNATITINLNDVNEAPAISDASVSIDENSPNGTSVFNVNDDSSGNDTDIDGNAITYSITAGNGSGAFAINPSTGEITVADATKLDFETTSIFNLTVQASDGTLTDNATITINLNDVNEAPAISDASVSIDENSPNGTSVFNVNDDSSGNDTDIDGNAISYSITAGNGSGAFAINPSTGEITVADATKLDFETTSIFNLTVQASDGTLTDNATITINLNDVNEAPAISDASVSIDENSPNGTSVFNVNDDRSGNDTDIDGDAISYSITAGDGSGAFAINPSTGEITVADATKLDFETTSTFNLTVQASDGTLTDNATITINLNDVNEAPAISDASVSIDENSPNGTSVFNVNDDSSGNDTDIDGDAITYSITAGNGSNAFAINSSTGEITVNDATKLDFETTTSFSLTVQASDGTLTDAATITINLNGINEAPSISNASTTIDENTSNGTSVYNVNDDNTNSDTDVDGDAISYSITAGNGSGAFAIDASTGNITVADATKLDYETTTSFSLTVEASDGTLTDVATITINLNGINEAPSISNGSTTIDENTSNGTLVYNVNDDNTNSDTDVDGDAISYSITAGNGSGAFAIDASTGNITVADATKLDYETTTSFSLTVEASDGTLTDVAIITINLNNLAEYSPVISDKTVDLPEDAPNGTSVYDVNDDNTLGDTDADGQAIAYSITGGNTDGIFDIDPNTGQITVADNTNLDYETTTSYTLTVHAVDTDGNSDDAVITVNITNVPENGPAISDHTTSIPEDAPNGTPVYNVNDDNSGIDTDADGQAITYSITAGNADGIFDIDPNTGQITVADNTNLDYETTTSYALTVHAVDTDGNSDDAVITVNITNVPENGPAISDHTTSIPEDAANGTSVYDVNDDNSGSDTDADGQAITYSITAGNADGIFGIDPNTGQITVADNTNLDYETTTSYALTVHAVDTDGNADDATITVNITDVPENGPAISDHTTSIPEDAPNGTSVYDVNDDNTLGDTDADGQAISYNIINGDMDGIFAIEPSSGLITVVDNTKLNSKATPVYYLEVRAADTDGNTDDAIITVNITEVETGLDIPEGISPGDGIHNDTFEIGGLEQFQQVSIRIYNRWGNIVYKSDNYKNDWDGTNNMRNGLGTKLPSGTYFYILEIKDNGKKYSGYVYLKRMD</sequence>
<comment type="subcellular location">
    <subcellularLocation>
        <location evidence="1">Membrane</location>
    </subcellularLocation>
</comment>
<dbReference type="GO" id="GO:0016477">
    <property type="term" value="P:cell migration"/>
    <property type="evidence" value="ECO:0007669"/>
    <property type="project" value="TreeGrafter"/>
</dbReference>
<evidence type="ECO:0000256" key="5">
    <source>
        <dbReference type="ARBA" id="ARBA00023136"/>
    </source>
</evidence>
<feature type="region of interest" description="Disordered" evidence="6">
    <location>
        <begin position="2242"/>
        <end position="2264"/>
    </location>
</feature>
<evidence type="ECO:0000256" key="3">
    <source>
        <dbReference type="ARBA" id="ARBA00022737"/>
    </source>
</evidence>
<accession>A0A7D4CHI7</accession>
<dbReference type="GO" id="GO:0007156">
    <property type="term" value="P:homophilic cell adhesion via plasma membrane adhesion molecules"/>
    <property type="evidence" value="ECO:0007669"/>
    <property type="project" value="InterPro"/>
</dbReference>
<dbReference type="KEGG" id="ttz:FHG85_09780"/>
<keyword evidence="4" id="KW-0106">Calcium</keyword>
<feature type="domain" description="Cadherin" evidence="8">
    <location>
        <begin position="2445"/>
        <end position="2552"/>
    </location>
</feature>